<comment type="caution">
    <text evidence="3">The sequence shown here is derived from an EMBL/GenBank/DDBJ whole genome shotgun (WGS) entry which is preliminary data.</text>
</comment>
<dbReference type="InterPro" id="IPR005693">
    <property type="entry name" value="Mce"/>
</dbReference>
<organism evidence="3 4">
    <name type="scientific">Gordonia jinhuaensis</name>
    <dbReference type="NCBI Taxonomy" id="1517702"/>
    <lineage>
        <taxon>Bacteria</taxon>
        <taxon>Bacillati</taxon>
        <taxon>Actinomycetota</taxon>
        <taxon>Actinomycetes</taxon>
        <taxon>Mycobacteriales</taxon>
        <taxon>Gordoniaceae</taxon>
        <taxon>Gordonia</taxon>
    </lineage>
</organism>
<sequence length="353" mass="36507">MVVTVLLTGCGAMPSLTVEQLPLPAPGGVGDGITVTARFDNALNLPDKAKVKLGGTDVGEVTSIRAQDYSAIVTMRVKRSARVAVGTGAQLRQATPLGDVFVALTAPARTTGAVMSDGDMITGPTGAAATVEDILVSATAIVDGGALTQLQQIVQELSLAVGGHGDEIRGVVDGLTTAIRRLNDNSVEVDHSLDQLAGLTGDLAAGRQKITAGIRALGPALDTVTNQTSSILSTFDTVRSVTGAVDDFVATSRDQAVQFVANLNRFATALDESTAYFVPLATKLHTLTPQWVNSMRSSAAALSAKLYYLTTGFGADDGARLPGLDDLRAGADSLEETLQRVIARLTGTRGCCR</sequence>
<name>A0A916SWI3_9ACTN</name>
<protein>
    <submittedName>
        <fullName evidence="3">Mce family protein</fullName>
    </submittedName>
</protein>
<dbReference type="PANTHER" id="PTHR33371">
    <property type="entry name" value="INTERMEMBRANE PHOSPHOLIPID TRANSPORT SYSTEM BINDING PROTEIN MLAD-RELATED"/>
    <property type="match status" value="1"/>
</dbReference>
<dbReference type="Proteomes" id="UP000621454">
    <property type="component" value="Unassembled WGS sequence"/>
</dbReference>
<evidence type="ECO:0000313" key="4">
    <source>
        <dbReference type="Proteomes" id="UP000621454"/>
    </source>
</evidence>
<dbReference type="Pfam" id="PF02470">
    <property type="entry name" value="MlaD"/>
    <property type="match status" value="1"/>
</dbReference>
<dbReference type="InterPro" id="IPR003399">
    <property type="entry name" value="Mce/MlaD"/>
</dbReference>
<keyword evidence="4" id="KW-1185">Reference proteome</keyword>
<accession>A0A916SWI3</accession>
<feature type="domain" description="Mce/MlaD" evidence="1">
    <location>
        <begin position="32"/>
        <end position="106"/>
    </location>
</feature>
<dbReference type="PANTHER" id="PTHR33371:SF15">
    <property type="entry name" value="LIPOPROTEIN LPRN"/>
    <property type="match status" value="1"/>
</dbReference>
<dbReference type="Pfam" id="PF11887">
    <property type="entry name" value="Mce4_CUP1"/>
    <property type="match status" value="1"/>
</dbReference>
<reference evidence="3" key="1">
    <citation type="journal article" date="2014" name="Int. J. Syst. Evol. Microbiol.">
        <title>Complete genome sequence of Corynebacterium casei LMG S-19264T (=DSM 44701T), isolated from a smear-ripened cheese.</title>
        <authorList>
            <consortium name="US DOE Joint Genome Institute (JGI-PGF)"/>
            <person name="Walter F."/>
            <person name="Albersmeier A."/>
            <person name="Kalinowski J."/>
            <person name="Ruckert C."/>
        </authorList>
    </citation>
    <scope>NUCLEOTIDE SEQUENCE</scope>
    <source>
        <strain evidence="3">CGMCC 1.12827</strain>
    </source>
</reference>
<dbReference type="NCBIfam" id="TIGR00996">
    <property type="entry name" value="Mtu_fam_mce"/>
    <property type="match status" value="1"/>
</dbReference>
<evidence type="ECO:0000313" key="3">
    <source>
        <dbReference type="EMBL" id="GGB19642.1"/>
    </source>
</evidence>
<evidence type="ECO:0000259" key="1">
    <source>
        <dbReference type="Pfam" id="PF02470"/>
    </source>
</evidence>
<dbReference type="EMBL" id="BMGC01000002">
    <property type="protein sequence ID" value="GGB19642.1"/>
    <property type="molecule type" value="Genomic_DNA"/>
</dbReference>
<dbReference type="AlphaFoldDB" id="A0A916SWI3"/>
<dbReference type="GO" id="GO:0005576">
    <property type="term" value="C:extracellular region"/>
    <property type="evidence" value="ECO:0007669"/>
    <property type="project" value="TreeGrafter"/>
</dbReference>
<proteinExistence type="predicted"/>
<evidence type="ECO:0000259" key="2">
    <source>
        <dbReference type="Pfam" id="PF11887"/>
    </source>
</evidence>
<gene>
    <name evidence="3" type="ORF">GCM10011489_04700</name>
</gene>
<feature type="domain" description="Mammalian cell entry C-terminal" evidence="2">
    <location>
        <begin position="115"/>
        <end position="291"/>
    </location>
</feature>
<dbReference type="InterPro" id="IPR024516">
    <property type="entry name" value="Mce_C"/>
</dbReference>
<dbReference type="InterPro" id="IPR052336">
    <property type="entry name" value="MlaD_Phospholipid_Transporter"/>
</dbReference>
<reference evidence="3" key="2">
    <citation type="submission" date="2020-09" db="EMBL/GenBank/DDBJ databases">
        <authorList>
            <person name="Sun Q."/>
            <person name="Zhou Y."/>
        </authorList>
    </citation>
    <scope>NUCLEOTIDE SEQUENCE</scope>
    <source>
        <strain evidence="3">CGMCC 1.12827</strain>
    </source>
</reference>